<evidence type="ECO:0000256" key="1">
    <source>
        <dbReference type="SAM" id="Phobius"/>
    </source>
</evidence>
<reference evidence="3" key="1">
    <citation type="journal article" date="2019" name="Int. J. Syst. Evol. Microbiol.">
        <title>The Global Catalogue of Microorganisms (GCM) 10K type strain sequencing project: providing services to taxonomists for standard genome sequencing and annotation.</title>
        <authorList>
            <consortium name="The Broad Institute Genomics Platform"/>
            <consortium name="The Broad Institute Genome Sequencing Center for Infectious Disease"/>
            <person name="Wu L."/>
            <person name="Ma J."/>
        </authorList>
    </citation>
    <scope>NUCLEOTIDE SEQUENCE [LARGE SCALE GENOMIC DNA]</scope>
    <source>
        <strain evidence="3">NBRC 105830</strain>
    </source>
</reference>
<keyword evidence="1" id="KW-1133">Transmembrane helix</keyword>
<gene>
    <name evidence="2" type="ORF">GCM10025862_15840</name>
</gene>
<name>A0ABQ6HNC3_9MICO</name>
<dbReference type="EMBL" id="BSUJ01000001">
    <property type="protein sequence ID" value="GMA19563.1"/>
    <property type="molecule type" value="Genomic_DNA"/>
</dbReference>
<sequence length="206" mass="21716">MKLYADAPGRRSAQLTGDLLVLGWVALWVWLGRVVHDLVVQLATPVGQMKTAGGNLATSLAGASSSIGDLPLVGEALRVPLDRAAQAGTNVETSSAELISRIQTLGTGLGILVAAVPIVLVVGWWVWRRLAFARSAAVAQRFVDADADLDLFALRALASQPLERLARISDDPAGAWRRGDPQIVRALATMELRDAGLSLPPGSAAR</sequence>
<keyword evidence="1" id="KW-0812">Transmembrane</keyword>
<dbReference type="RefSeq" id="WP_241445177.1">
    <property type="nucleotide sequence ID" value="NZ_BSUJ01000001.1"/>
</dbReference>
<proteinExistence type="predicted"/>
<feature type="transmembrane region" description="Helical" evidence="1">
    <location>
        <begin position="12"/>
        <end position="31"/>
    </location>
</feature>
<comment type="caution">
    <text evidence="2">The sequence shown here is derived from an EMBL/GenBank/DDBJ whole genome shotgun (WGS) entry which is preliminary data.</text>
</comment>
<accession>A0ABQ6HNC3</accession>
<keyword evidence="3" id="KW-1185">Reference proteome</keyword>
<evidence type="ECO:0000313" key="2">
    <source>
        <dbReference type="EMBL" id="GMA19563.1"/>
    </source>
</evidence>
<evidence type="ECO:0000313" key="3">
    <source>
        <dbReference type="Proteomes" id="UP001157109"/>
    </source>
</evidence>
<protein>
    <submittedName>
        <fullName evidence="2">Uncharacterized protein</fullName>
    </submittedName>
</protein>
<dbReference type="Proteomes" id="UP001157109">
    <property type="component" value="Unassembled WGS sequence"/>
</dbReference>
<keyword evidence="1" id="KW-0472">Membrane</keyword>
<feature type="transmembrane region" description="Helical" evidence="1">
    <location>
        <begin position="105"/>
        <end position="127"/>
    </location>
</feature>
<organism evidence="2 3">
    <name type="scientific">Arsenicicoccus piscis</name>
    <dbReference type="NCBI Taxonomy" id="673954"/>
    <lineage>
        <taxon>Bacteria</taxon>
        <taxon>Bacillati</taxon>
        <taxon>Actinomycetota</taxon>
        <taxon>Actinomycetes</taxon>
        <taxon>Micrococcales</taxon>
        <taxon>Intrasporangiaceae</taxon>
        <taxon>Arsenicicoccus</taxon>
    </lineage>
</organism>